<name>A0ABX3HE18_9BACL</name>
<feature type="domain" description="Helix-turn-helix" evidence="1">
    <location>
        <begin position="6"/>
        <end position="52"/>
    </location>
</feature>
<dbReference type="InterPro" id="IPR009061">
    <property type="entry name" value="DNA-bd_dom_put_sf"/>
</dbReference>
<comment type="caution">
    <text evidence="2">The sequence shown here is derived from an EMBL/GenBank/DDBJ whole genome shotgun (WGS) entry which is preliminary data.</text>
</comment>
<dbReference type="InterPro" id="IPR010093">
    <property type="entry name" value="SinI_DNA-bd"/>
</dbReference>
<dbReference type="SUPFAM" id="SSF46955">
    <property type="entry name" value="Putative DNA-binding domain"/>
    <property type="match status" value="1"/>
</dbReference>
<organism evidence="2 3">
    <name type="scientific">Paenibacillus odorifer</name>
    <dbReference type="NCBI Taxonomy" id="189426"/>
    <lineage>
        <taxon>Bacteria</taxon>
        <taxon>Bacillati</taxon>
        <taxon>Bacillota</taxon>
        <taxon>Bacilli</taxon>
        <taxon>Bacillales</taxon>
        <taxon>Paenibacillaceae</taxon>
        <taxon>Paenibacillus</taxon>
    </lineage>
</organism>
<dbReference type="InterPro" id="IPR038148">
    <property type="entry name" value="Tn1545/Tn916_Xis"/>
</dbReference>
<evidence type="ECO:0000313" key="3">
    <source>
        <dbReference type="Proteomes" id="UP000187313"/>
    </source>
</evidence>
<dbReference type="Gene3D" id="3.90.105.50">
    <property type="match status" value="1"/>
</dbReference>
<keyword evidence="3" id="KW-1185">Reference proteome</keyword>
<dbReference type="NCBIfam" id="TIGR01764">
    <property type="entry name" value="excise"/>
    <property type="match status" value="1"/>
</dbReference>
<dbReference type="Pfam" id="PF12728">
    <property type="entry name" value="HTH_17"/>
    <property type="match status" value="1"/>
</dbReference>
<evidence type="ECO:0000259" key="1">
    <source>
        <dbReference type="Pfam" id="PF12728"/>
    </source>
</evidence>
<protein>
    <submittedName>
        <fullName evidence="2">Excisionase</fullName>
    </submittedName>
</protein>
<dbReference type="Proteomes" id="UP000187313">
    <property type="component" value="Unassembled WGS sequence"/>
</dbReference>
<accession>A0ABX3HE18</accession>
<sequence length="56" mass="6320">MNKVTLTIKEAAEMTGLSTSTIYNMCASGQLPHTKARSRILFYRPTLEKWFAGELL</sequence>
<dbReference type="EMBL" id="MPTD01000015">
    <property type="protein sequence ID" value="OMD48657.1"/>
    <property type="molecule type" value="Genomic_DNA"/>
</dbReference>
<proteinExistence type="predicted"/>
<dbReference type="InterPro" id="IPR041657">
    <property type="entry name" value="HTH_17"/>
</dbReference>
<gene>
    <name evidence="2" type="ORF">BSK51_21685</name>
</gene>
<evidence type="ECO:0000313" key="2">
    <source>
        <dbReference type="EMBL" id="OMD48657.1"/>
    </source>
</evidence>
<reference evidence="2 3" key="1">
    <citation type="submission" date="2016-10" db="EMBL/GenBank/DDBJ databases">
        <title>Paenibacillus species isolates.</title>
        <authorList>
            <person name="Beno S.M."/>
        </authorList>
    </citation>
    <scope>NUCLEOTIDE SEQUENCE [LARGE SCALE GENOMIC DNA]</scope>
    <source>
        <strain evidence="2 3">FSL R5-0923</strain>
    </source>
</reference>